<gene>
    <name evidence="6" type="ORF">CKO21_15465</name>
</gene>
<dbReference type="EMBL" id="NRRE01000028">
    <property type="protein sequence ID" value="MBK1698645.1"/>
    <property type="molecule type" value="Genomic_DNA"/>
</dbReference>
<evidence type="ECO:0000256" key="1">
    <source>
        <dbReference type="ARBA" id="ARBA00005836"/>
    </source>
</evidence>
<dbReference type="GO" id="GO:0008237">
    <property type="term" value="F:metallopeptidase activity"/>
    <property type="evidence" value="ECO:0007669"/>
    <property type="project" value="InterPro"/>
</dbReference>
<dbReference type="RefSeq" id="WP_027289624.1">
    <property type="nucleotide sequence ID" value="NZ_NRRE01000028.1"/>
</dbReference>
<feature type="region of interest" description="Disordered" evidence="2">
    <location>
        <begin position="333"/>
        <end position="357"/>
    </location>
</feature>
<feature type="domain" description="Metalloprotease TldD/E C-terminal" evidence="4">
    <location>
        <begin position="234"/>
        <end position="450"/>
    </location>
</feature>
<dbReference type="GO" id="GO:0006508">
    <property type="term" value="P:proteolysis"/>
    <property type="evidence" value="ECO:0007669"/>
    <property type="project" value="InterPro"/>
</dbReference>
<dbReference type="Gene3D" id="3.30.2290.10">
    <property type="entry name" value="PmbA/TldD superfamily"/>
    <property type="match status" value="1"/>
</dbReference>
<dbReference type="InterPro" id="IPR047657">
    <property type="entry name" value="PmbA"/>
</dbReference>
<dbReference type="PANTHER" id="PTHR43421:SF1">
    <property type="entry name" value="METALLOPROTEASE PMBA"/>
    <property type="match status" value="1"/>
</dbReference>
<dbReference type="Pfam" id="PF19290">
    <property type="entry name" value="PmbA_TldD_2nd"/>
    <property type="match status" value="1"/>
</dbReference>
<dbReference type="Pfam" id="PF19289">
    <property type="entry name" value="PmbA_TldD_3rd"/>
    <property type="match status" value="1"/>
</dbReference>
<name>A0A934QL77_9PROT</name>
<keyword evidence="7" id="KW-1185">Reference proteome</keyword>
<reference evidence="6" key="2">
    <citation type="journal article" date="2020" name="Microorganisms">
        <title>Osmotic Adaptation and Compatible Solute Biosynthesis of Phototrophic Bacteria as Revealed from Genome Analyses.</title>
        <authorList>
            <person name="Imhoff J.F."/>
            <person name="Rahn T."/>
            <person name="Kunzel S."/>
            <person name="Keller A."/>
            <person name="Neulinger S.C."/>
        </authorList>
    </citation>
    <scope>NUCLEOTIDE SEQUENCE</scope>
    <source>
        <strain evidence="6">DSM 9154</strain>
    </source>
</reference>
<dbReference type="GO" id="GO:0005829">
    <property type="term" value="C:cytosol"/>
    <property type="evidence" value="ECO:0007669"/>
    <property type="project" value="TreeGrafter"/>
</dbReference>
<protein>
    <submittedName>
        <fullName evidence="6">Modulator protein</fullName>
    </submittedName>
</protein>
<dbReference type="InterPro" id="IPR002510">
    <property type="entry name" value="Metalloprtase-TldD/E_N"/>
</dbReference>
<proteinExistence type="inferred from homology"/>
<dbReference type="InterPro" id="IPR036059">
    <property type="entry name" value="TldD/PmbA_sf"/>
</dbReference>
<dbReference type="SUPFAM" id="SSF111283">
    <property type="entry name" value="Putative modulator of DNA gyrase, PmbA/TldD"/>
    <property type="match status" value="1"/>
</dbReference>
<reference evidence="6" key="1">
    <citation type="submission" date="2017-08" db="EMBL/GenBank/DDBJ databases">
        <authorList>
            <person name="Imhoff J.F."/>
            <person name="Rahn T."/>
            <person name="Kuenzel S."/>
            <person name="Neulinger S.C."/>
        </authorList>
    </citation>
    <scope>NUCLEOTIDE SEQUENCE</scope>
    <source>
        <strain evidence="6">DSM 9154</strain>
    </source>
</reference>
<dbReference type="AlphaFoldDB" id="A0A934QL77"/>
<evidence type="ECO:0000256" key="2">
    <source>
        <dbReference type="SAM" id="MobiDB-lite"/>
    </source>
</evidence>
<feature type="domain" description="Metalloprotease TldD/E central" evidence="5">
    <location>
        <begin position="122"/>
        <end position="227"/>
    </location>
</feature>
<dbReference type="Proteomes" id="UP000778970">
    <property type="component" value="Unassembled WGS sequence"/>
</dbReference>
<accession>A0A934QL77</accession>
<evidence type="ECO:0000313" key="7">
    <source>
        <dbReference type="Proteomes" id="UP000778970"/>
    </source>
</evidence>
<dbReference type="InterPro" id="IPR035068">
    <property type="entry name" value="TldD/PmbA_N"/>
</dbReference>
<comment type="caution">
    <text evidence="6">The sequence shown here is derived from an EMBL/GenBank/DDBJ whole genome shotgun (WGS) entry which is preliminary data.</text>
</comment>
<organism evidence="6 7">
    <name type="scientific">Rhodovibrio salinarum</name>
    <dbReference type="NCBI Taxonomy" id="1087"/>
    <lineage>
        <taxon>Bacteria</taxon>
        <taxon>Pseudomonadati</taxon>
        <taxon>Pseudomonadota</taxon>
        <taxon>Alphaproteobacteria</taxon>
        <taxon>Rhodospirillales</taxon>
        <taxon>Rhodovibrionaceae</taxon>
        <taxon>Rhodovibrio</taxon>
    </lineage>
</organism>
<evidence type="ECO:0000313" key="6">
    <source>
        <dbReference type="EMBL" id="MBK1698645.1"/>
    </source>
</evidence>
<feature type="domain" description="Metalloprotease TldD/E N-terminal" evidence="3">
    <location>
        <begin position="30"/>
        <end position="94"/>
    </location>
</feature>
<comment type="similarity">
    <text evidence="1">Belongs to the peptidase U62 family.</text>
</comment>
<evidence type="ECO:0000259" key="4">
    <source>
        <dbReference type="Pfam" id="PF19289"/>
    </source>
</evidence>
<evidence type="ECO:0000259" key="5">
    <source>
        <dbReference type="Pfam" id="PF19290"/>
    </source>
</evidence>
<dbReference type="InterPro" id="IPR045570">
    <property type="entry name" value="Metalloprtase-TldD/E_cen_dom"/>
</dbReference>
<sequence>MSPRDSHDPAHLDVLDDLLTRARKAGADAADAVFVDSTAVSHAQRLGNVEQLERSEEQDLGLRVFVGKRQACVSSSDLSPQALDELATRALAMANNVPEDPYCGLASPDQLATDWPKLDSCDPEEPSADTLIERARACEKAARAVEGISNSEGAEAGWSQARIALAASNGFRGGYAVSSHSVGCAVLAGDGTAMERDYAFHRAVYGNDLEDPATVGTRAGQNTVRRLNPRRAKTGRYPVIFHPRVGNGLLRSLAGAISGPAVARGTSFLKDRMGEQIFAPGLNVIEDPHVHRGLKSAPFDAEGLPRRRNVVIEDGVLTTWFLSLSSARQLGLAPTGHASRGTSAPPGPSPSNMWLEPGKTDAEALFADVEEGFYVTEMMGMGVNQVTGDYSRGAAGFWIENGQIAYPVSEVTVAGNLKEMFLNMTPASDLEFRYGIDVPHLRVDGMTLAGE</sequence>
<evidence type="ECO:0000259" key="3">
    <source>
        <dbReference type="Pfam" id="PF01523"/>
    </source>
</evidence>
<dbReference type="InterPro" id="IPR045569">
    <property type="entry name" value="Metalloprtase-TldD/E_C"/>
</dbReference>
<dbReference type="PANTHER" id="PTHR43421">
    <property type="entry name" value="METALLOPROTEASE PMBA"/>
    <property type="match status" value="1"/>
</dbReference>
<dbReference type="Pfam" id="PF01523">
    <property type="entry name" value="PmbA_TldD_1st"/>
    <property type="match status" value="1"/>
</dbReference>